<dbReference type="EMBL" id="CAUI01000005">
    <property type="protein sequence ID" value="CCU78038.1"/>
    <property type="molecule type" value="Genomic_DNA"/>
</dbReference>
<feature type="transmembrane region" description="Helical" evidence="1">
    <location>
        <begin position="12"/>
        <end position="30"/>
    </location>
</feature>
<keyword evidence="1" id="KW-0812">Transmembrane</keyword>
<feature type="transmembrane region" description="Helical" evidence="1">
    <location>
        <begin position="164"/>
        <end position="182"/>
    </location>
</feature>
<keyword evidence="1" id="KW-1133">Transmembrane helix</keyword>
<name>M5DYE6_9FIRM</name>
<gene>
    <name evidence="2" type="ORF">HSACCH_00354</name>
</gene>
<keyword evidence="1" id="KW-0472">Membrane</keyword>
<dbReference type="RefSeq" id="WP_005487389.1">
    <property type="nucleotide sequence ID" value="NZ_CAUI01000005.1"/>
</dbReference>
<comment type="caution">
    <text evidence="2">The sequence shown here is derived from an EMBL/GenBank/DDBJ whole genome shotgun (WGS) entry which is preliminary data.</text>
</comment>
<reference evidence="3" key="1">
    <citation type="journal article" date="2013" name="Genome Announc.">
        <title>Genome Sequence of Halanaerobium saccharolyticum subsp. saccharolyticum Strain DSM 6643T, a Halophilic Hydrogen-Producing Bacterium.</title>
        <authorList>
            <person name="Kivisto A."/>
            <person name="Larjo A."/>
            <person name="Ciranna A."/>
            <person name="Santala V."/>
            <person name="Roos C."/>
            <person name="Karp M."/>
        </authorList>
    </citation>
    <scope>NUCLEOTIDE SEQUENCE [LARGE SCALE GENOMIC DNA]</scope>
    <source>
        <strain evidence="3">DSM 6643</strain>
    </source>
</reference>
<proteinExistence type="predicted"/>
<dbReference type="InParanoid" id="M5DYE6"/>
<evidence type="ECO:0008006" key="4">
    <source>
        <dbReference type="Google" id="ProtNLM"/>
    </source>
</evidence>
<feature type="transmembrane region" description="Helical" evidence="1">
    <location>
        <begin position="68"/>
        <end position="91"/>
    </location>
</feature>
<evidence type="ECO:0000313" key="3">
    <source>
        <dbReference type="Proteomes" id="UP000012063"/>
    </source>
</evidence>
<accession>M5DYE6</accession>
<evidence type="ECO:0000256" key="1">
    <source>
        <dbReference type="SAM" id="Phobius"/>
    </source>
</evidence>
<evidence type="ECO:0000313" key="2">
    <source>
        <dbReference type="EMBL" id="CCU78038.1"/>
    </source>
</evidence>
<dbReference type="Proteomes" id="UP000012063">
    <property type="component" value="Unassembled WGS sequence"/>
</dbReference>
<sequence length="183" mass="20675">MSEMIFVFLDQLLKNNLVLISFTAVLLIVVETPKLRTAFKDGKVITGAMGFAAISAWIFSYYLSSINYVFPAVYFLNSLIAIKIIKSYGLLQGEWISGLKREIIALAGLLALQFNLIEKVSYNYQDLIIITALLAGFYLIFIIVAAIKEQLDLKENKKIFKKEYTLFLVLAFLTAIMSGFNFL</sequence>
<dbReference type="OrthoDB" id="9908818at2"/>
<feature type="transmembrane region" description="Helical" evidence="1">
    <location>
        <begin position="127"/>
        <end position="144"/>
    </location>
</feature>
<keyword evidence="3" id="KW-1185">Reference proteome</keyword>
<dbReference type="STRING" id="1293054.HSACCH_00354"/>
<protein>
    <recommendedName>
        <fullName evidence="4">Electron transport complex protein RnfA</fullName>
    </recommendedName>
</protein>
<dbReference type="AlphaFoldDB" id="M5DYE6"/>
<organism evidence="2 3">
    <name type="scientific">Halanaerobium saccharolyticum subsp. saccharolyticum DSM 6643</name>
    <dbReference type="NCBI Taxonomy" id="1293054"/>
    <lineage>
        <taxon>Bacteria</taxon>
        <taxon>Bacillati</taxon>
        <taxon>Bacillota</taxon>
        <taxon>Clostridia</taxon>
        <taxon>Halanaerobiales</taxon>
        <taxon>Halanaerobiaceae</taxon>
        <taxon>Halanaerobium</taxon>
    </lineage>
</organism>
<feature type="transmembrane region" description="Helical" evidence="1">
    <location>
        <begin position="42"/>
        <end position="62"/>
    </location>
</feature>